<dbReference type="RefSeq" id="WP_001860752.1">
    <property type="nucleotide sequence ID" value="NC_005021.1"/>
</dbReference>
<sequence length="158" mass="18145">MNKKFLKCGTLFLISCSILGSTIPAVTVFSDEVTITYNSENNSEKNELYNQLSAEKKGQFDELVSNLNLSEQEQLDLLQQYKEEHPRRAKRGIKSAIIKKVARFLAAKVGQKSVVEITDYLFEWQDNLEAGAENYLVQYGWDRNIAHWTIKTVSFIFL</sequence>
<feature type="signal peptide" evidence="1">
    <location>
        <begin position="1"/>
        <end position="20"/>
    </location>
</feature>
<organism evidence="3 4">
    <name type="scientific">Streptococcus pneumoniae</name>
    <dbReference type="NCBI Taxonomy" id="1313"/>
    <lineage>
        <taxon>Bacteria</taxon>
        <taxon>Bacillati</taxon>
        <taxon>Bacillota</taxon>
        <taxon>Bacilli</taxon>
        <taxon>Lactobacillales</taxon>
        <taxon>Streptococcaceae</taxon>
        <taxon>Streptococcus</taxon>
    </lineage>
</organism>
<protein>
    <submittedName>
        <fullName evidence="3">Uncharacterized protein</fullName>
    </submittedName>
</protein>
<evidence type="ECO:0000313" key="5">
    <source>
        <dbReference type="Proteomes" id="UP000467349"/>
    </source>
</evidence>
<dbReference type="AlphaFoldDB" id="A0A0T8BIK9"/>
<reference evidence="4 5" key="1">
    <citation type="submission" date="2019-11" db="EMBL/GenBank/DDBJ databases">
        <title>Growth characteristics of pneumococcus vary with the chemical composition of the capsule and with environmental conditions.</title>
        <authorList>
            <person name="Tothpal A."/>
            <person name="Desobry K."/>
            <person name="Joshi S."/>
            <person name="Wyllie A.L."/>
            <person name="Weinberger D.M."/>
        </authorList>
    </citation>
    <scope>NUCLEOTIDE SEQUENCE [LARGE SCALE GENOMIC DNA]</scope>
    <source>
        <strain evidence="5">pnumococcus09N</strain>
        <strain evidence="2">Pnumococcus09N</strain>
        <strain evidence="3">Pnumococcus19F</strain>
        <strain evidence="4">pnumococcus19F</strain>
    </source>
</reference>
<keyword evidence="1" id="KW-0732">Signal</keyword>
<proteinExistence type="predicted"/>
<evidence type="ECO:0000313" key="3">
    <source>
        <dbReference type="EMBL" id="MTV99507.1"/>
    </source>
</evidence>
<feature type="chain" id="PRO_5042680568" evidence="1">
    <location>
        <begin position="21"/>
        <end position="158"/>
    </location>
</feature>
<evidence type="ECO:0000256" key="1">
    <source>
        <dbReference type="SAM" id="SignalP"/>
    </source>
</evidence>
<name>A0A0T8BIK9_STREE</name>
<dbReference type="Proteomes" id="UP000437160">
    <property type="component" value="Unassembled WGS sequence"/>
</dbReference>
<dbReference type="EMBL" id="WNIA01000098">
    <property type="protein sequence ID" value="MTV99507.1"/>
    <property type="molecule type" value="Genomic_DNA"/>
</dbReference>
<comment type="caution">
    <text evidence="3">The sequence shown here is derived from an EMBL/GenBank/DDBJ whole genome shotgun (WGS) entry which is preliminary data.</text>
</comment>
<evidence type="ECO:0000313" key="2">
    <source>
        <dbReference type="EMBL" id="MTV44113.1"/>
    </source>
</evidence>
<accession>A0A0T8BIK9</accession>
<dbReference type="Proteomes" id="UP000467349">
    <property type="component" value="Unassembled WGS sequence"/>
</dbReference>
<dbReference type="EMBL" id="WNHU01000095">
    <property type="protein sequence ID" value="MTV44113.1"/>
    <property type="molecule type" value="Genomic_DNA"/>
</dbReference>
<gene>
    <name evidence="3" type="ORF">GM536_10670</name>
    <name evidence="2" type="ORF">GM545_11070</name>
</gene>
<evidence type="ECO:0000313" key="4">
    <source>
        <dbReference type="Proteomes" id="UP000437160"/>
    </source>
</evidence>